<accession>A0AAE9Y5S9</accession>
<dbReference type="Proteomes" id="UP001216390">
    <property type="component" value="Chromosome"/>
</dbReference>
<dbReference type="EMBL" id="CP116942">
    <property type="protein sequence ID" value="WCO67129.1"/>
    <property type="molecule type" value="Genomic_DNA"/>
</dbReference>
<dbReference type="InterPro" id="IPR016181">
    <property type="entry name" value="Acyl_CoA_acyltransferase"/>
</dbReference>
<gene>
    <name evidence="2" type="ORF">PO878_00125</name>
</gene>
<evidence type="ECO:0008006" key="4">
    <source>
        <dbReference type="Google" id="ProtNLM"/>
    </source>
</evidence>
<name>A0AAE9Y5S9_9ACTN</name>
<reference evidence="2" key="1">
    <citation type="submission" date="2023-01" db="EMBL/GenBank/DDBJ databases">
        <title>The diversity of Class Acidimicrobiia in South China Sea sediment environments and the proposal of Iamia marina sp. nov., a novel species of the genus Iamia.</title>
        <authorList>
            <person name="He Y."/>
            <person name="Tian X."/>
        </authorList>
    </citation>
    <scope>NUCLEOTIDE SEQUENCE</scope>
    <source>
        <strain evidence="2">DSM 19957</strain>
    </source>
</reference>
<proteinExistence type="predicted"/>
<protein>
    <recommendedName>
        <fullName evidence="4">N-acyl-L-homoserine lactone synthetase</fullName>
    </recommendedName>
</protein>
<dbReference type="AlphaFoldDB" id="A0AAE9Y5S9"/>
<organism evidence="2 3">
    <name type="scientific">Iamia majanohamensis</name>
    <dbReference type="NCBI Taxonomy" id="467976"/>
    <lineage>
        <taxon>Bacteria</taxon>
        <taxon>Bacillati</taxon>
        <taxon>Actinomycetota</taxon>
        <taxon>Acidimicrobiia</taxon>
        <taxon>Acidimicrobiales</taxon>
        <taxon>Iamiaceae</taxon>
        <taxon>Iamia</taxon>
    </lineage>
</organism>
<dbReference type="KEGG" id="ima:PO878_00125"/>
<dbReference type="RefSeq" id="WP_272736651.1">
    <property type="nucleotide sequence ID" value="NZ_CP116942.1"/>
</dbReference>
<feature type="region of interest" description="Disordered" evidence="1">
    <location>
        <begin position="211"/>
        <end position="232"/>
    </location>
</feature>
<evidence type="ECO:0000313" key="3">
    <source>
        <dbReference type="Proteomes" id="UP001216390"/>
    </source>
</evidence>
<dbReference type="Gene3D" id="3.40.630.30">
    <property type="match status" value="1"/>
</dbReference>
<sequence>MPSGRPAALLPDHRLELVTGGDRWVQLEAFVYDIYRQVGYCEESPRRRVEELARWDDRSRFHAVFDGDDEPVGVVRTILGPYDELPVGKFTRTDFRDPDPVCELSSLTVRTDVRSTGVIEHLYRAGWLDALQRGASAVVALIDQWLLDVFVETYHLPFTVIGVAREYMGGVPVPAGLPLDGHHYRPMAASNPDFWAWTLEAMTDDEAEAWSMPPVGAATRTEAGPASASGRG</sequence>
<evidence type="ECO:0000256" key="1">
    <source>
        <dbReference type="SAM" id="MobiDB-lite"/>
    </source>
</evidence>
<dbReference type="SUPFAM" id="SSF55729">
    <property type="entry name" value="Acyl-CoA N-acyltransferases (Nat)"/>
    <property type="match status" value="1"/>
</dbReference>
<keyword evidence="3" id="KW-1185">Reference proteome</keyword>
<evidence type="ECO:0000313" key="2">
    <source>
        <dbReference type="EMBL" id="WCO67129.1"/>
    </source>
</evidence>